<organism evidence="1 2">
    <name type="scientific">Vairimorpha apis BRL 01</name>
    <dbReference type="NCBI Taxonomy" id="1037528"/>
    <lineage>
        <taxon>Eukaryota</taxon>
        <taxon>Fungi</taxon>
        <taxon>Fungi incertae sedis</taxon>
        <taxon>Microsporidia</taxon>
        <taxon>Nosematidae</taxon>
        <taxon>Vairimorpha</taxon>
    </lineage>
</organism>
<dbReference type="EMBL" id="KE647153">
    <property type="protein sequence ID" value="EQB61320.1"/>
    <property type="molecule type" value="Genomic_DNA"/>
</dbReference>
<gene>
    <name evidence="1" type="ORF">NAPIS_ORF01106</name>
</gene>
<keyword evidence="2" id="KW-1185">Reference proteome</keyword>
<evidence type="ECO:0000313" key="1">
    <source>
        <dbReference type="EMBL" id="EQB61320.1"/>
    </source>
</evidence>
<dbReference type="Proteomes" id="UP000053780">
    <property type="component" value="Unassembled WGS sequence"/>
</dbReference>
<sequence length="169" mass="19868">MVSKRVKLLDIQLELINRGENSKMLKNMLLKADTLLNDYAYKYPDLALRIIDIYNLKDKNAIKETWIKALDCDLKKSLQFIVMNNFSGNAFDIEILGNIFLEKMTKNDSLSHLLYSVGFSFYDIQKFIENKIHMESDLETRNWFLDDFQNFSNDKKSICRLEQTCISKS</sequence>
<evidence type="ECO:0000313" key="2">
    <source>
        <dbReference type="Proteomes" id="UP000053780"/>
    </source>
</evidence>
<reference evidence="1 2" key="1">
    <citation type="journal article" date="2013" name="BMC Genomics">
        <title>Genome sequencing and comparative genomics of honey bee microsporidia, Nosema apis reveal novel insights into host-parasite interactions.</title>
        <authorList>
            <person name="Chen Yp."/>
            <person name="Pettis J.S."/>
            <person name="Zhao Y."/>
            <person name="Liu X."/>
            <person name="Tallon L.J."/>
            <person name="Sadzewicz L.D."/>
            <person name="Li R."/>
            <person name="Zheng H."/>
            <person name="Huang S."/>
            <person name="Zhang X."/>
            <person name="Hamilton M.C."/>
            <person name="Pernal S.F."/>
            <person name="Melathopoulos A.P."/>
            <person name="Yan X."/>
            <person name="Evans J.D."/>
        </authorList>
    </citation>
    <scope>NUCLEOTIDE SEQUENCE [LARGE SCALE GENOMIC DNA]</scope>
    <source>
        <strain evidence="1 2">BRL 01</strain>
    </source>
</reference>
<dbReference type="AlphaFoldDB" id="T0MK00"/>
<name>T0MK00_9MICR</name>
<dbReference type="OrthoDB" id="338970at2759"/>
<protein>
    <submittedName>
        <fullName evidence="1">Nuclear pore complex protein nup155</fullName>
    </submittedName>
</protein>
<proteinExistence type="predicted"/>
<dbReference type="HOGENOM" id="CLU_1578972_0_0_1"/>
<accession>T0MK00</accession>
<dbReference type="VEuPathDB" id="MicrosporidiaDB:NAPIS_ORF01106"/>